<evidence type="ECO:0000313" key="27">
    <source>
        <dbReference type="Proteomes" id="UP000196240"/>
    </source>
</evidence>
<dbReference type="Proteomes" id="UP001161567">
    <property type="component" value="Unassembled WGS sequence"/>
</dbReference>
<evidence type="ECO:0000256" key="6">
    <source>
        <dbReference type="ARBA" id="ARBA00038861"/>
    </source>
</evidence>
<keyword evidence="1 11" id="KW-0698">rRNA processing</keyword>
<dbReference type="Proteomes" id="UP000321274">
    <property type="component" value="Unassembled WGS sequence"/>
</dbReference>
<dbReference type="Proteomes" id="UP001161099">
    <property type="component" value="Unassembled WGS sequence"/>
</dbReference>
<feature type="domain" description="Ribosomal RNA methyltransferase FtsJ" evidence="13">
    <location>
        <begin position="35"/>
        <end position="211"/>
    </location>
</feature>
<dbReference type="Proteomes" id="UP000277537">
    <property type="component" value="Unassembled WGS sequence"/>
</dbReference>
<evidence type="ECO:0000313" key="18">
    <source>
        <dbReference type="EMBL" id="MDH0968555.1"/>
    </source>
</evidence>
<reference evidence="23 31" key="5">
    <citation type="submission" date="2018-10" db="EMBL/GenBank/DDBJ databases">
        <title>Transmission dynamics of multidrug resistant bacteria on intensive care unit surfaces.</title>
        <authorList>
            <person name="D'Souza A.W."/>
            <person name="Potter R.F."/>
            <person name="Wallace M."/>
            <person name="Shupe A."/>
            <person name="Patel S."/>
            <person name="Sun S."/>
            <person name="Gul D."/>
            <person name="Kwon J.H."/>
            <person name="Andleeb S."/>
            <person name="Burnham C.-A.D."/>
            <person name="Dantas G."/>
        </authorList>
    </citation>
    <scope>NUCLEOTIDE SEQUENCE [LARGE SCALE GENOMIC DNA]</scope>
    <source>
        <strain evidence="23 31">AJ_385</strain>
    </source>
</reference>
<keyword evidence="25" id="KW-0131">Cell cycle</keyword>
<dbReference type="Proteomes" id="UP000276980">
    <property type="component" value="Chromosome"/>
</dbReference>
<evidence type="ECO:0000313" key="16">
    <source>
        <dbReference type="EMBL" id="MDH0655110.1"/>
    </source>
</evidence>
<evidence type="ECO:0000313" key="25">
    <source>
        <dbReference type="EMBL" id="SUT96140.1"/>
    </source>
</evidence>
<dbReference type="Gene3D" id="3.40.50.150">
    <property type="entry name" value="Vaccinia Virus protein VP39"/>
    <property type="match status" value="1"/>
</dbReference>
<dbReference type="EMBL" id="QFQJ01000009">
    <property type="protein sequence ID" value="PZQ93049.1"/>
    <property type="molecule type" value="Genomic_DNA"/>
</dbReference>
<name>A0A0W8GZ08_ACIJO</name>
<dbReference type="EMBL" id="BJUJ01000089">
    <property type="protein sequence ID" value="GEK45246.1"/>
    <property type="molecule type" value="Genomic_DNA"/>
</dbReference>
<dbReference type="EMBL" id="JAOCBE010000001">
    <property type="protein sequence ID" value="MDH0968555.1"/>
    <property type="molecule type" value="Genomic_DNA"/>
</dbReference>
<dbReference type="EMBL" id="RHXE01000002">
    <property type="protein sequence ID" value="RSE26967.1"/>
    <property type="molecule type" value="Genomic_DNA"/>
</dbReference>
<keyword evidence="4 11" id="KW-0949">S-adenosyl-L-methionine</keyword>
<dbReference type="EMBL" id="JAOCCL010000003">
    <property type="protein sequence ID" value="MDH0825264.1"/>
    <property type="molecule type" value="Genomic_DNA"/>
</dbReference>
<dbReference type="EMBL" id="FUUY01000007">
    <property type="protein sequence ID" value="SJX22556.1"/>
    <property type="molecule type" value="Genomic_DNA"/>
</dbReference>
<dbReference type="Proteomes" id="UP001244586">
    <property type="component" value="Chromosome"/>
</dbReference>
<evidence type="ECO:0000313" key="23">
    <source>
        <dbReference type="EMBL" id="RSE26967.1"/>
    </source>
</evidence>
<reference evidence="21 28" key="3">
    <citation type="submission" date="2017-11" db="EMBL/GenBank/DDBJ databases">
        <title>Infants hospitalized years apart are colonized by the same room-sourced microbial strains.</title>
        <authorList>
            <person name="Brooks B."/>
            <person name="Olm M.R."/>
            <person name="Firek B.A."/>
            <person name="Baker R."/>
            <person name="Thomas B.C."/>
            <person name="Morowitz M.J."/>
            <person name="Banfield J.F."/>
        </authorList>
    </citation>
    <scope>NUCLEOTIDE SEQUENCE [LARGE SCALE GENOMIC DNA]</scope>
    <source>
        <strain evidence="21">S2_003_000_R3_20</strain>
    </source>
</reference>
<dbReference type="EMBL" id="CP065666">
    <property type="protein sequence ID" value="QPS04680.1"/>
    <property type="molecule type" value="Genomic_DNA"/>
</dbReference>
<evidence type="ECO:0000256" key="3">
    <source>
        <dbReference type="ARBA" id="ARBA00022679"/>
    </source>
</evidence>
<dbReference type="HAMAP" id="MF_01547">
    <property type="entry name" value="RNA_methyltr_E"/>
    <property type="match status" value="1"/>
</dbReference>
<evidence type="ECO:0000256" key="5">
    <source>
        <dbReference type="ARBA" id="ARBA00037569"/>
    </source>
</evidence>
<accession>A0A0W8GZ08</accession>
<keyword evidence="2 11" id="KW-0489">Methyltransferase</keyword>
<comment type="function">
    <text evidence="5 11">Specifically methylates the uridine in position 2552 of 23S rRNA at the 2'-O position of the ribose in the fully assembled 50S ribosomal subunit.</text>
</comment>
<evidence type="ECO:0000313" key="34">
    <source>
        <dbReference type="Proteomes" id="UP001244586"/>
    </source>
</evidence>
<evidence type="ECO:0000256" key="2">
    <source>
        <dbReference type="ARBA" id="ARBA00022603"/>
    </source>
</evidence>
<evidence type="ECO:0000256" key="4">
    <source>
        <dbReference type="ARBA" id="ARBA00022691"/>
    </source>
</evidence>
<dbReference type="Proteomes" id="UP000595107">
    <property type="component" value="Chromosome"/>
</dbReference>
<evidence type="ECO:0000313" key="22">
    <source>
        <dbReference type="EMBL" id="QPS04680.1"/>
    </source>
</evidence>
<evidence type="ECO:0000259" key="13">
    <source>
        <dbReference type="Pfam" id="PF01728"/>
    </source>
</evidence>
<keyword evidence="34" id="KW-1185">Reference proteome</keyword>
<evidence type="ECO:0000256" key="1">
    <source>
        <dbReference type="ARBA" id="ARBA00022552"/>
    </source>
</evidence>
<dbReference type="SUPFAM" id="SSF53335">
    <property type="entry name" value="S-adenosyl-L-methionine-dependent methyltransferases"/>
    <property type="match status" value="1"/>
</dbReference>
<evidence type="ECO:0000256" key="11">
    <source>
        <dbReference type="HAMAP-Rule" id="MF_01547"/>
    </source>
</evidence>
<dbReference type="Proteomes" id="UP001160116">
    <property type="component" value="Unassembled WGS sequence"/>
</dbReference>
<keyword evidence="25" id="KW-0132">Cell division</keyword>
<evidence type="ECO:0000313" key="21">
    <source>
        <dbReference type="EMBL" id="PZQ93049.1"/>
    </source>
</evidence>
<comment type="similarity">
    <text evidence="11">Belongs to the class I-like SAM-binding methyltransferase superfamily. RNA methyltransferase RlmE family.</text>
</comment>
<evidence type="ECO:0000313" key="32">
    <source>
        <dbReference type="Proteomes" id="UP000321274"/>
    </source>
</evidence>
<feature type="binding site" evidence="11">
    <location>
        <position position="103"/>
    </location>
    <ligand>
        <name>S-adenosyl-L-methionine</name>
        <dbReference type="ChEBI" id="CHEBI:59789"/>
    </ligand>
</feature>
<reference evidence="15 32" key="6">
    <citation type="submission" date="2019-07" db="EMBL/GenBank/DDBJ databases">
        <title>Whole genome shotgun sequence of Acinetobacter johnsonii NBRC 102197.</title>
        <authorList>
            <person name="Hosoyama A."/>
            <person name="Uohara A."/>
            <person name="Ohji S."/>
            <person name="Ichikawa N."/>
        </authorList>
    </citation>
    <scope>NUCLEOTIDE SEQUENCE [LARGE SCALE GENOMIC DNA]</scope>
    <source>
        <strain evidence="15 32">NBRC 102197</strain>
    </source>
</reference>
<dbReference type="InterPro" id="IPR050082">
    <property type="entry name" value="RNA_methyltr_RlmE"/>
</dbReference>
<evidence type="ECO:0000313" key="28">
    <source>
        <dbReference type="Proteomes" id="UP000249282"/>
    </source>
</evidence>
<reference evidence="25 29" key="4">
    <citation type="submission" date="2018-06" db="EMBL/GenBank/DDBJ databases">
        <authorList>
            <consortium name="Pathogen Informatics"/>
            <person name="Doyle S."/>
        </authorList>
    </citation>
    <scope>NUCLEOTIDE SEQUENCE [LARGE SCALE GENOMIC DNA]</scope>
    <source>
        <strain evidence="25 29">NCTC10308</strain>
    </source>
</reference>
<feature type="binding site" evidence="11">
    <location>
        <position position="67"/>
    </location>
    <ligand>
        <name>S-adenosyl-L-methionine</name>
        <dbReference type="ChEBI" id="CHEBI:59789"/>
    </ligand>
</feature>
<feature type="active site" description="Proton acceptor" evidence="11 12">
    <location>
        <position position="168"/>
    </location>
</feature>
<evidence type="ECO:0000256" key="12">
    <source>
        <dbReference type="PIRSR" id="PIRSR005461-1"/>
    </source>
</evidence>
<evidence type="ECO:0000313" key="24">
    <source>
        <dbReference type="EMBL" id="SJX22556.1"/>
    </source>
</evidence>
<dbReference type="Proteomes" id="UP001162261">
    <property type="component" value="Unassembled WGS sequence"/>
</dbReference>
<evidence type="ECO:0000313" key="30">
    <source>
        <dbReference type="Proteomes" id="UP000276980"/>
    </source>
</evidence>
<reference evidence="14 30" key="2">
    <citation type="submission" date="2017-06" db="EMBL/GenBank/DDBJ databases">
        <title>Complete Genome Sequence of the Carbazole-Degrading Bacterium Acinetobacter johnsonii IC001.</title>
        <authorList>
            <person name="Vejarano F."/>
            <person name="Suzuki-Minakuchi C."/>
            <person name="Ohtsubo Y."/>
            <person name="Tsuda M."/>
            <person name="Okada K."/>
            <person name="Nojiri H."/>
        </authorList>
    </citation>
    <scope>NUCLEOTIDE SEQUENCE [LARGE SCALE GENOMIC DNA]</scope>
    <source>
        <strain evidence="14 30">IC001</strain>
    </source>
</reference>
<dbReference type="GO" id="GO:0051301">
    <property type="term" value="P:cell division"/>
    <property type="evidence" value="ECO:0007669"/>
    <property type="project" value="UniProtKB-KW"/>
</dbReference>
<evidence type="ECO:0000313" key="29">
    <source>
        <dbReference type="Proteomes" id="UP000254227"/>
    </source>
</evidence>
<dbReference type="PANTHER" id="PTHR10920:SF18">
    <property type="entry name" value="RRNA METHYLTRANSFERASE 2, MITOCHONDRIAL"/>
    <property type="match status" value="1"/>
</dbReference>
<dbReference type="Proteomes" id="UP000196240">
    <property type="component" value="Unassembled WGS sequence"/>
</dbReference>
<reference evidence="16" key="8">
    <citation type="submission" date="2022-09" db="EMBL/GenBank/DDBJ databases">
        <title>Intensive care unit water sources are persistently colonized with multi-drug resistant bacteria and are the site of extensive horizontal gene transfer of antibiotic resistance genes.</title>
        <authorList>
            <person name="Diorio-Toth L."/>
        </authorList>
    </citation>
    <scope>NUCLEOTIDE SEQUENCE</scope>
    <source>
        <strain evidence="20">GD03649</strain>
        <strain evidence="19">GD03725</strain>
        <strain evidence="16">GD03851</strain>
        <strain evidence="17">GD03885</strain>
        <strain evidence="18">GD03920</strain>
    </source>
</reference>
<gene>
    <name evidence="11 25" type="primary">ftsJ</name>
    <name evidence="11 15" type="synonym">rlmE</name>
    <name evidence="11" type="synonym">rrmJ</name>
    <name evidence="24" type="ORF">ACNJC6_02199</name>
    <name evidence="15" type="ORF">AJO04nite_25040</name>
    <name evidence="14" type="ORF">CFH90_12640</name>
    <name evidence="21" type="ORF">DI542_03160</name>
    <name evidence="23" type="ORF">EGT73_01640</name>
    <name evidence="22" type="ORF">I6G67_04140</name>
    <name evidence="18" type="ORF">N5C10_04480</name>
    <name evidence="17" type="ORF">N5C97_01825</name>
    <name evidence="16" type="ORF">N5D11_03080</name>
    <name evidence="19" type="ORF">N5I27_12615</name>
    <name evidence="20" type="ORF">N5J46_00555</name>
    <name evidence="25" type="ORF">NCTC10308_01930</name>
    <name evidence="26" type="ORF">QBJ73_02455</name>
</gene>
<dbReference type="PIRSF" id="PIRSF005461">
    <property type="entry name" value="23S_rRNA_mtase"/>
    <property type="match status" value="1"/>
</dbReference>
<dbReference type="Pfam" id="PF01728">
    <property type="entry name" value="FtsJ"/>
    <property type="match status" value="1"/>
</dbReference>
<keyword evidence="3 11" id="KW-0808">Transferase</keyword>
<evidence type="ECO:0000313" key="33">
    <source>
        <dbReference type="Proteomes" id="UP000595107"/>
    </source>
</evidence>
<dbReference type="EMBL" id="JAOCDR010000003">
    <property type="protein sequence ID" value="MDH0655110.1"/>
    <property type="molecule type" value="Genomic_DNA"/>
</dbReference>
<evidence type="ECO:0000313" key="31">
    <source>
        <dbReference type="Proteomes" id="UP000277537"/>
    </source>
</evidence>
<protein>
    <recommendedName>
        <fullName evidence="7 11">Ribosomal RNA large subunit methyltransferase E</fullName>
        <ecNumber evidence="6 11">2.1.1.166</ecNumber>
    </recommendedName>
    <alternativeName>
        <fullName evidence="9 11">23S rRNA Um2552 methyltransferase</fullName>
    </alternativeName>
    <alternativeName>
        <fullName evidence="8 11">rRNA (uridine-2'-O-)-methyltransferase</fullName>
    </alternativeName>
</protein>
<dbReference type="GO" id="GO:0008650">
    <property type="term" value="F:rRNA (uridine-2'-O-)-methyltransferase activity"/>
    <property type="evidence" value="ECO:0007669"/>
    <property type="project" value="UniProtKB-UniRule"/>
</dbReference>
<evidence type="ECO:0000313" key="15">
    <source>
        <dbReference type="EMBL" id="GEK45246.1"/>
    </source>
</evidence>
<dbReference type="EMBL" id="JAOCLH010000001">
    <property type="protein sequence ID" value="MDH2170954.1"/>
    <property type="molecule type" value="Genomic_DNA"/>
</dbReference>
<evidence type="ECO:0000313" key="20">
    <source>
        <dbReference type="EMBL" id="MDH2170954.1"/>
    </source>
</evidence>
<evidence type="ECO:0000256" key="7">
    <source>
        <dbReference type="ARBA" id="ARBA00041129"/>
    </source>
</evidence>
<dbReference type="FunFam" id="3.40.50.150:FF:000005">
    <property type="entry name" value="Ribosomal RNA large subunit methyltransferase E"/>
    <property type="match status" value="1"/>
</dbReference>
<proteinExistence type="inferred from homology"/>
<comment type="catalytic activity">
    <reaction evidence="10 11">
        <text>uridine(2552) in 23S rRNA + S-adenosyl-L-methionine = 2'-O-methyluridine(2552) in 23S rRNA + S-adenosyl-L-homocysteine + H(+)</text>
        <dbReference type="Rhea" id="RHEA:42720"/>
        <dbReference type="Rhea" id="RHEA-COMP:10202"/>
        <dbReference type="Rhea" id="RHEA-COMP:10203"/>
        <dbReference type="ChEBI" id="CHEBI:15378"/>
        <dbReference type="ChEBI" id="CHEBI:57856"/>
        <dbReference type="ChEBI" id="CHEBI:59789"/>
        <dbReference type="ChEBI" id="CHEBI:65315"/>
        <dbReference type="ChEBI" id="CHEBI:74478"/>
        <dbReference type="EC" id="2.1.1.166"/>
    </reaction>
</comment>
<dbReference type="GO" id="GO:0005737">
    <property type="term" value="C:cytoplasm"/>
    <property type="evidence" value="ECO:0007669"/>
    <property type="project" value="UniProtKB-SubCell"/>
</dbReference>
<dbReference type="EMBL" id="JAOCIL010000001">
    <property type="protein sequence ID" value="MDH1439174.1"/>
    <property type="molecule type" value="Genomic_DNA"/>
</dbReference>
<keyword evidence="11" id="KW-0963">Cytoplasm</keyword>
<sequence>MATRITNQKLSKSSRAWMREHLDDHFVKKAQKEGYRARAAYKLLEIQEKYNIIRPGMTVVDLGAAPGSWSQIAGKLVGDRGLVVASDILEMDALPDVTFLQGDFREQEVFDKLLNILDGRKVDVVISDMAPNTSGNKAVDQPRQIYLCELAIDFATKVLGPNGQFVVKVFQGTGFDEFRKQVVDNFDVLKTVKPAASRARSKEVFLVGQGRKKAFK</sequence>
<dbReference type="EMBL" id="UFRV01000006">
    <property type="protein sequence ID" value="SUT96140.1"/>
    <property type="molecule type" value="Genomic_DNA"/>
</dbReference>
<comment type="subcellular location">
    <subcellularLocation>
        <location evidence="11">Cytoplasm</location>
    </subcellularLocation>
</comment>
<reference evidence="26 34" key="9">
    <citation type="submission" date="2023-04" db="EMBL/GenBank/DDBJ databases">
        <title>Acinetobacter johnsonii isolate AYTCM encoding NDM-1, OXA-58 and PER-1.</title>
        <authorList>
            <person name="Tian C."/>
            <person name="Wang S."/>
            <person name="Fan X."/>
            <person name="Xia D."/>
        </authorList>
    </citation>
    <scope>NUCLEOTIDE SEQUENCE [LARGE SCALE GENOMIC DNA]</scope>
    <source>
        <strain evidence="26 34">AYTCM</strain>
    </source>
</reference>
<evidence type="ECO:0000256" key="8">
    <source>
        <dbReference type="ARBA" id="ARBA00041995"/>
    </source>
</evidence>
<evidence type="ECO:0000256" key="9">
    <source>
        <dbReference type="ARBA" id="ARBA00042745"/>
    </source>
</evidence>
<evidence type="ECO:0000313" key="14">
    <source>
        <dbReference type="EMBL" id="AZN64833.1"/>
    </source>
</evidence>
<reference evidence="24 27" key="1">
    <citation type="submission" date="2017-02" db="EMBL/GenBank/DDBJ databases">
        <authorList>
            <person name="Peterson S.W."/>
        </authorList>
    </citation>
    <scope>NUCLEOTIDE SEQUENCE [LARGE SCALE GENOMIC DNA]</scope>
    <source>
        <strain evidence="24">C6</strain>
    </source>
</reference>
<dbReference type="InterPro" id="IPR029063">
    <property type="entry name" value="SAM-dependent_MTases_sf"/>
</dbReference>
<feature type="binding site" evidence="11">
    <location>
        <position position="69"/>
    </location>
    <ligand>
        <name>S-adenosyl-L-methionine</name>
        <dbReference type="ChEBI" id="CHEBI:59789"/>
    </ligand>
</feature>
<dbReference type="EC" id="2.1.1.166" evidence="6 11"/>
<dbReference type="GeneID" id="56339629"/>
<dbReference type="AlphaFoldDB" id="A0A0W8GZ08"/>
<feature type="binding site" evidence="11">
    <location>
        <position position="128"/>
    </location>
    <ligand>
        <name>S-adenosyl-L-methionine</name>
        <dbReference type="ChEBI" id="CHEBI:59789"/>
    </ligand>
</feature>
<evidence type="ECO:0000313" key="26">
    <source>
        <dbReference type="EMBL" id="WMG18503.1"/>
    </source>
</evidence>
<dbReference type="Proteomes" id="UP001159915">
    <property type="component" value="Unassembled WGS sequence"/>
</dbReference>
<dbReference type="InterPro" id="IPR002877">
    <property type="entry name" value="RNA_MeTrfase_FtsJ_dom"/>
</dbReference>
<dbReference type="InterPro" id="IPR015507">
    <property type="entry name" value="rRNA-MeTfrase_E"/>
</dbReference>
<reference evidence="22 33" key="7">
    <citation type="submission" date="2020-12" db="EMBL/GenBank/DDBJ databases">
        <title>FDA dAtabase for Regulatory Grade micrObial Sequences (FDA-ARGOS): Supporting development and validation of Infectious Disease Dx tests.</title>
        <authorList>
            <person name="Sproer C."/>
            <person name="Gronow S."/>
            <person name="Severitt S."/>
            <person name="Schroder I."/>
            <person name="Tallon L."/>
            <person name="Sadzewicz L."/>
            <person name="Zhao X."/>
            <person name="Boylan J."/>
            <person name="Ott S."/>
            <person name="Bowen H."/>
            <person name="Vavikolanu K."/>
            <person name="Mehta A."/>
            <person name="Aluvathingal J."/>
            <person name="Nadendla S."/>
            <person name="Lowell S."/>
            <person name="Myers T."/>
            <person name="Yan Y."/>
            <person name="Sichtig H."/>
        </authorList>
    </citation>
    <scope>NUCLEOTIDE SEQUENCE [LARGE SCALE GENOMIC DNA]</scope>
    <source>
        <strain evidence="22 33">FDAARGOS_910</strain>
    </source>
</reference>
<evidence type="ECO:0000313" key="19">
    <source>
        <dbReference type="EMBL" id="MDH1439174.1"/>
    </source>
</evidence>
<feature type="binding site" evidence="11">
    <location>
        <position position="87"/>
    </location>
    <ligand>
        <name>S-adenosyl-L-methionine</name>
        <dbReference type="ChEBI" id="CHEBI:59789"/>
    </ligand>
</feature>
<dbReference type="RefSeq" id="WP_004695608.1">
    <property type="nucleotide sequence ID" value="NZ_BBTB01000014.1"/>
</dbReference>
<evidence type="ECO:0000256" key="10">
    <source>
        <dbReference type="ARBA" id="ARBA00048970"/>
    </source>
</evidence>
<organism evidence="25 29">
    <name type="scientific">Acinetobacter johnsonii</name>
    <dbReference type="NCBI Taxonomy" id="40214"/>
    <lineage>
        <taxon>Bacteria</taxon>
        <taxon>Pseudomonadati</taxon>
        <taxon>Pseudomonadota</taxon>
        <taxon>Gammaproteobacteria</taxon>
        <taxon>Moraxellales</taxon>
        <taxon>Moraxellaceae</taxon>
        <taxon>Acinetobacter</taxon>
    </lineage>
</organism>
<dbReference type="Proteomes" id="UP000254227">
    <property type="component" value="Unassembled WGS sequence"/>
</dbReference>
<dbReference type="EMBL" id="CP121776">
    <property type="protein sequence ID" value="WMG18503.1"/>
    <property type="molecule type" value="Genomic_DNA"/>
</dbReference>
<dbReference type="NCBIfam" id="NF008390">
    <property type="entry name" value="PRK11188.1"/>
    <property type="match status" value="1"/>
</dbReference>
<dbReference type="PANTHER" id="PTHR10920">
    <property type="entry name" value="RIBOSOMAL RNA METHYLTRANSFERASE"/>
    <property type="match status" value="1"/>
</dbReference>
<dbReference type="EMBL" id="CP022298">
    <property type="protein sequence ID" value="AZN64833.1"/>
    <property type="molecule type" value="Genomic_DNA"/>
</dbReference>
<dbReference type="Proteomes" id="UP000249282">
    <property type="component" value="Unassembled WGS sequence"/>
</dbReference>
<evidence type="ECO:0000313" key="17">
    <source>
        <dbReference type="EMBL" id="MDH0825264.1"/>
    </source>
</evidence>